<comment type="caution">
    <text evidence="1">The sequence shown here is derived from an EMBL/GenBank/DDBJ whole genome shotgun (WGS) entry which is preliminary data.</text>
</comment>
<proteinExistence type="predicted"/>
<dbReference type="AlphaFoldDB" id="A0A848L7M7"/>
<keyword evidence="2" id="KW-1185">Reference proteome</keyword>
<accession>A0A848L7M7</accession>
<dbReference type="EMBL" id="JABBNB010000024">
    <property type="protein sequence ID" value="NMO03578.1"/>
    <property type="molecule type" value="Genomic_DNA"/>
</dbReference>
<dbReference type="RefSeq" id="WP_170196082.1">
    <property type="nucleotide sequence ID" value="NZ_JABBNB010000024.1"/>
</dbReference>
<evidence type="ECO:0000313" key="1">
    <source>
        <dbReference type="EMBL" id="NMO03578.1"/>
    </source>
</evidence>
<reference evidence="1 2" key="1">
    <citation type="submission" date="2020-04" db="EMBL/GenBank/DDBJ databases">
        <title>Gordonia sp. nov. TBRC 11910.</title>
        <authorList>
            <person name="Suriyachadkun C."/>
        </authorList>
    </citation>
    <scope>NUCLEOTIDE SEQUENCE [LARGE SCALE GENOMIC DNA]</scope>
    <source>
        <strain evidence="1 2">TBRC 11910</strain>
    </source>
</reference>
<gene>
    <name evidence="1" type="ORF">HH308_20385</name>
</gene>
<dbReference type="Proteomes" id="UP000550729">
    <property type="component" value="Unassembled WGS sequence"/>
</dbReference>
<sequence>MRTHPYLDLSAPAEFRRRCRQRAVVELICAGDEASSQYMHLTFAESWRPGVDLAKWADGEGHEWSAVFSADGCYLRGFYHDSPMNSLHWQRNKVWDGLLDGLPREFSGYVTDPDVDETFRHADGAADTVAAITLCAWRLPSDSSWQCADYQPPENEDEDIEGVEYLFRDVVEFTAGEVAESLGDYYGMQVDVGAVARVLDGHSITAEVVRAINARADVGWVLGKVPEVG</sequence>
<name>A0A848L7M7_9ACTN</name>
<protein>
    <submittedName>
        <fullName evidence="1">Uncharacterized protein</fullName>
    </submittedName>
</protein>
<evidence type="ECO:0000313" key="2">
    <source>
        <dbReference type="Proteomes" id="UP000550729"/>
    </source>
</evidence>
<organism evidence="1 2">
    <name type="scientific">Gordonia asplenii</name>
    <dbReference type="NCBI Taxonomy" id="2725283"/>
    <lineage>
        <taxon>Bacteria</taxon>
        <taxon>Bacillati</taxon>
        <taxon>Actinomycetota</taxon>
        <taxon>Actinomycetes</taxon>
        <taxon>Mycobacteriales</taxon>
        <taxon>Gordoniaceae</taxon>
        <taxon>Gordonia</taxon>
    </lineage>
</organism>